<dbReference type="EMBL" id="LT629799">
    <property type="protein sequence ID" value="SDU93371.1"/>
    <property type="molecule type" value="Genomic_DNA"/>
</dbReference>
<dbReference type="Pfam" id="PF12840">
    <property type="entry name" value="HTH_20"/>
    <property type="match status" value="1"/>
</dbReference>
<evidence type="ECO:0000313" key="5">
    <source>
        <dbReference type="EMBL" id="SDU93371.1"/>
    </source>
</evidence>
<dbReference type="InterPro" id="IPR036390">
    <property type="entry name" value="WH_DNA-bd_sf"/>
</dbReference>
<dbReference type="PROSITE" id="PS50987">
    <property type="entry name" value="HTH_ARSR_2"/>
    <property type="match status" value="1"/>
</dbReference>
<evidence type="ECO:0000256" key="2">
    <source>
        <dbReference type="ARBA" id="ARBA00023125"/>
    </source>
</evidence>
<dbReference type="InterPro" id="IPR001845">
    <property type="entry name" value="HTH_ArsR_DNA-bd_dom"/>
</dbReference>
<dbReference type="Gene3D" id="1.10.10.10">
    <property type="entry name" value="Winged helix-like DNA-binding domain superfamily/Winged helix DNA-binding domain"/>
    <property type="match status" value="1"/>
</dbReference>
<evidence type="ECO:0000256" key="1">
    <source>
        <dbReference type="ARBA" id="ARBA00023015"/>
    </source>
</evidence>
<gene>
    <name evidence="5" type="ORF">SAMN04488544_2195</name>
</gene>
<evidence type="ECO:0000256" key="3">
    <source>
        <dbReference type="ARBA" id="ARBA00023163"/>
    </source>
</evidence>
<keyword evidence="2" id="KW-0238">DNA-binding</keyword>
<dbReference type="OrthoDB" id="7945987at2"/>
<evidence type="ECO:0000313" key="6">
    <source>
        <dbReference type="Proteomes" id="UP000198825"/>
    </source>
</evidence>
<dbReference type="InterPro" id="IPR051081">
    <property type="entry name" value="HTH_MetalResp_TranReg"/>
</dbReference>
<feature type="domain" description="HTH arsR-type" evidence="4">
    <location>
        <begin position="3"/>
        <end position="98"/>
    </location>
</feature>
<dbReference type="RefSeq" id="WP_091074440.1">
    <property type="nucleotide sequence ID" value="NZ_LT629799.1"/>
</dbReference>
<reference evidence="6" key="1">
    <citation type="submission" date="2016-10" db="EMBL/GenBank/DDBJ databases">
        <authorList>
            <person name="Varghese N."/>
            <person name="Submissions S."/>
        </authorList>
    </citation>
    <scope>NUCLEOTIDE SEQUENCE [LARGE SCALE GENOMIC DNA]</scope>
    <source>
        <strain evidence="6">DSM 21743</strain>
    </source>
</reference>
<dbReference type="AlphaFoldDB" id="A0A1H2MKC5"/>
<dbReference type="PANTHER" id="PTHR33154">
    <property type="entry name" value="TRANSCRIPTIONAL REGULATOR, ARSR FAMILY"/>
    <property type="match status" value="1"/>
</dbReference>
<evidence type="ECO:0000259" key="4">
    <source>
        <dbReference type="PROSITE" id="PS50987"/>
    </source>
</evidence>
<keyword evidence="1" id="KW-0805">Transcription regulation</keyword>
<dbReference type="PANTHER" id="PTHR33154:SF33">
    <property type="entry name" value="TRANSCRIPTIONAL REPRESSOR SDPR"/>
    <property type="match status" value="1"/>
</dbReference>
<dbReference type="STRING" id="546874.SAMN04488544_2195"/>
<dbReference type="InterPro" id="IPR011991">
    <property type="entry name" value="ArsR-like_HTH"/>
</dbReference>
<dbReference type="GO" id="GO:0003677">
    <property type="term" value="F:DNA binding"/>
    <property type="evidence" value="ECO:0007669"/>
    <property type="project" value="UniProtKB-KW"/>
</dbReference>
<dbReference type="CDD" id="cd00090">
    <property type="entry name" value="HTH_ARSR"/>
    <property type="match status" value="1"/>
</dbReference>
<protein>
    <submittedName>
        <fullName evidence="5">Helix-turn-helix domain-containing protein</fullName>
    </submittedName>
</protein>
<dbReference type="Proteomes" id="UP000198825">
    <property type="component" value="Chromosome I"/>
</dbReference>
<accession>A0A1H2MKC5</accession>
<name>A0A1H2MKC5_9ACTN</name>
<dbReference type="InterPro" id="IPR036388">
    <property type="entry name" value="WH-like_DNA-bd_sf"/>
</dbReference>
<proteinExistence type="predicted"/>
<dbReference type="GO" id="GO:0003700">
    <property type="term" value="F:DNA-binding transcription factor activity"/>
    <property type="evidence" value="ECO:0007669"/>
    <property type="project" value="InterPro"/>
</dbReference>
<keyword evidence="6" id="KW-1185">Reference proteome</keyword>
<sequence>MPSDENTAWLDATAVRVLAHPLRSRLLSRLRVTGPATATDLASALSTNTGATSYHLRRLEAVGLVTDTGEGEGKRRLWRATTVAHGWHRSTFADDEDAEVALDWLERSYVRQVATGAEAWLDAVGDWPAEWADATGLNDTVVTVTPARLRALTEELRAVTERYRAAPSDDPDARQVKVSLLTHPVDVDRAPGS</sequence>
<dbReference type="SMART" id="SM00418">
    <property type="entry name" value="HTH_ARSR"/>
    <property type="match status" value="1"/>
</dbReference>
<keyword evidence="3" id="KW-0804">Transcription</keyword>
<organism evidence="5 6">
    <name type="scientific">Microlunatus sagamiharensis</name>
    <dbReference type="NCBI Taxonomy" id="546874"/>
    <lineage>
        <taxon>Bacteria</taxon>
        <taxon>Bacillati</taxon>
        <taxon>Actinomycetota</taxon>
        <taxon>Actinomycetes</taxon>
        <taxon>Propionibacteriales</taxon>
        <taxon>Propionibacteriaceae</taxon>
        <taxon>Microlunatus</taxon>
    </lineage>
</organism>
<dbReference type="SUPFAM" id="SSF46785">
    <property type="entry name" value="Winged helix' DNA-binding domain"/>
    <property type="match status" value="1"/>
</dbReference>